<dbReference type="AlphaFoldDB" id="A0A3S5BFA4"/>
<feature type="non-terminal residue" evidence="1">
    <location>
        <position position="1"/>
    </location>
</feature>
<keyword evidence="2" id="KW-1185">Reference proteome</keyword>
<evidence type="ECO:0000313" key="1">
    <source>
        <dbReference type="EMBL" id="VEL43096.1"/>
    </source>
</evidence>
<comment type="caution">
    <text evidence="1">The sequence shown here is derived from an EMBL/GenBank/DDBJ whole genome shotgun (WGS) entry which is preliminary data.</text>
</comment>
<dbReference type="Proteomes" id="UP000784294">
    <property type="component" value="Unassembled WGS sequence"/>
</dbReference>
<organism evidence="1 2">
    <name type="scientific">Protopolystoma xenopodis</name>
    <dbReference type="NCBI Taxonomy" id="117903"/>
    <lineage>
        <taxon>Eukaryota</taxon>
        <taxon>Metazoa</taxon>
        <taxon>Spiralia</taxon>
        <taxon>Lophotrochozoa</taxon>
        <taxon>Platyhelminthes</taxon>
        <taxon>Monogenea</taxon>
        <taxon>Polyopisthocotylea</taxon>
        <taxon>Polystomatidea</taxon>
        <taxon>Polystomatidae</taxon>
        <taxon>Protopolystoma</taxon>
    </lineage>
</organism>
<dbReference type="OrthoDB" id="5593012at2759"/>
<proteinExistence type="predicted"/>
<gene>
    <name evidence="1" type="ORF">PXEA_LOCUS36536</name>
</gene>
<dbReference type="EMBL" id="CAAALY010278790">
    <property type="protein sequence ID" value="VEL43096.1"/>
    <property type="molecule type" value="Genomic_DNA"/>
</dbReference>
<sequence length="88" mass="10135">MLGYERRKQTEMLLGAQYVDAAYASQAPPYPESINYDVLKTFIESSPVPEILDVWLDNIMEKIPKKLKCGKETGLNKVLEEVRQNFLQ</sequence>
<protein>
    <submittedName>
        <fullName evidence="1">Uncharacterized protein</fullName>
    </submittedName>
</protein>
<name>A0A3S5BFA4_9PLAT</name>
<accession>A0A3S5BFA4</accession>
<evidence type="ECO:0000313" key="2">
    <source>
        <dbReference type="Proteomes" id="UP000784294"/>
    </source>
</evidence>
<reference evidence="1" key="1">
    <citation type="submission" date="2018-11" db="EMBL/GenBank/DDBJ databases">
        <authorList>
            <consortium name="Pathogen Informatics"/>
        </authorList>
    </citation>
    <scope>NUCLEOTIDE SEQUENCE</scope>
</reference>